<reference evidence="7" key="2">
    <citation type="submission" date="2025-08" db="UniProtKB">
        <authorList>
            <consortium name="RefSeq"/>
        </authorList>
    </citation>
    <scope>IDENTIFICATION</scope>
    <source>
        <tissue evidence="7">Young leaves</tissue>
    </source>
</reference>
<feature type="region of interest" description="Disordered" evidence="5">
    <location>
        <begin position="75"/>
        <end position="95"/>
    </location>
</feature>
<protein>
    <recommendedName>
        <fullName evidence="4">Prohibitin</fullName>
    </recommendedName>
</protein>
<evidence type="ECO:0000256" key="4">
    <source>
        <dbReference type="RuleBase" id="RU366048"/>
    </source>
</evidence>
<proteinExistence type="inferred from homology"/>
<keyword evidence="4" id="KW-0999">Mitochondrion inner membrane</keyword>
<dbReference type="PANTHER" id="PTHR23222">
    <property type="entry name" value="PROHIBITIN"/>
    <property type="match status" value="1"/>
</dbReference>
<evidence type="ECO:0000256" key="2">
    <source>
        <dbReference type="ARBA" id="ARBA00009658"/>
    </source>
</evidence>
<keyword evidence="4" id="KW-0496">Mitochondrion</keyword>
<dbReference type="PANTHER" id="PTHR23222:SF1">
    <property type="entry name" value="PROHIBITIN-2"/>
    <property type="match status" value="1"/>
</dbReference>
<evidence type="ECO:0000256" key="3">
    <source>
        <dbReference type="ARBA" id="ARBA00023136"/>
    </source>
</evidence>
<dbReference type="GO" id="GO:0007005">
    <property type="term" value="P:mitochondrion organization"/>
    <property type="evidence" value="ECO:0007669"/>
    <property type="project" value="TreeGrafter"/>
</dbReference>
<dbReference type="AlphaFoldDB" id="A0A8B9AL05"/>
<comment type="similarity">
    <text evidence="2 4">Belongs to the prohibitin family.</text>
</comment>
<feature type="region of interest" description="Disordered" evidence="5">
    <location>
        <begin position="205"/>
        <end position="274"/>
    </location>
</feature>
<keyword evidence="6" id="KW-1185">Reference proteome</keyword>
<gene>
    <name evidence="7" type="primary">LOC120112231</name>
</gene>
<evidence type="ECO:0000313" key="7">
    <source>
        <dbReference type="RefSeq" id="XP_038987025.1"/>
    </source>
</evidence>
<dbReference type="OrthoDB" id="275637at2759"/>
<dbReference type="InterPro" id="IPR000163">
    <property type="entry name" value="Prohibitin"/>
</dbReference>
<dbReference type="GeneID" id="120112231"/>
<name>A0A8B9AL05_PHODC</name>
<evidence type="ECO:0000256" key="1">
    <source>
        <dbReference type="ARBA" id="ARBA00004370"/>
    </source>
</evidence>
<dbReference type="GO" id="GO:0005743">
    <property type="term" value="C:mitochondrial inner membrane"/>
    <property type="evidence" value="ECO:0007669"/>
    <property type="project" value="UniProtKB-SubCell"/>
</dbReference>
<evidence type="ECO:0000313" key="6">
    <source>
        <dbReference type="Proteomes" id="UP000228380"/>
    </source>
</evidence>
<evidence type="ECO:0000256" key="5">
    <source>
        <dbReference type="SAM" id="MobiDB-lite"/>
    </source>
</evidence>
<organism evidence="6 7">
    <name type="scientific">Phoenix dactylifera</name>
    <name type="common">Date palm</name>
    <dbReference type="NCBI Taxonomy" id="42345"/>
    <lineage>
        <taxon>Eukaryota</taxon>
        <taxon>Viridiplantae</taxon>
        <taxon>Streptophyta</taxon>
        <taxon>Embryophyta</taxon>
        <taxon>Tracheophyta</taxon>
        <taxon>Spermatophyta</taxon>
        <taxon>Magnoliopsida</taxon>
        <taxon>Liliopsida</taxon>
        <taxon>Arecaceae</taxon>
        <taxon>Coryphoideae</taxon>
        <taxon>Phoeniceae</taxon>
        <taxon>Phoenix</taxon>
    </lineage>
</organism>
<feature type="compositionally biased region" description="Basic and acidic residues" evidence="5">
    <location>
        <begin position="227"/>
        <end position="268"/>
    </location>
</feature>
<feature type="compositionally biased region" description="Basic and acidic residues" evidence="5">
    <location>
        <begin position="80"/>
        <end position="90"/>
    </location>
</feature>
<dbReference type="KEGG" id="pda:120112231"/>
<sequence>MDMVGCEEIIIYTAFIRMVVHATNQSLRCLWWCTKFFTFSVLLSSSLLPSFARSPSARPRVSQSHFARLPVATRRPLHRHSAEERDEGSGRRRRRRHGVTASLLLLGPPPFPASRWQVLFRYFPVKTSFYLEGTHLIIPWFERPIIYDVRARPHLVESTSGGRDLQMSKILSLREESSQSGMQLTSEEMSRQAFEKRKRYILGFGVGPKPSSSSSTPSRVSQGHVGELQKLKAEMEEMKMEREELRRQLEQERREREEERKEREEEQKQIAQIF</sequence>
<dbReference type="RefSeq" id="XP_038987025.1">
    <property type="nucleotide sequence ID" value="XM_039131097.1"/>
</dbReference>
<feature type="compositionally biased region" description="Low complexity" evidence="5">
    <location>
        <begin position="208"/>
        <end position="221"/>
    </location>
</feature>
<accession>A0A8B9AL05</accession>
<comment type="subcellular location">
    <subcellularLocation>
        <location evidence="1">Membrane</location>
    </subcellularLocation>
    <subcellularLocation>
        <location evidence="4">Mitochondrion inner membrane</location>
    </subcellularLocation>
</comment>
<reference evidence="6" key="1">
    <citation type="journal article" date="2019" name="Nat. Commun.">
        <title>Genome-wide association mapping of date palm fruit traits.</title>
        <authorList>
            <person name="Hazzouri K.M."/>
            <person name="Gros-Balthazard M."/>
            <person name="Flowers J.M."/>
            <person name="Copetti D."/>
            <person name="Lemansour A."/>
            <person name="Lebrun M."/>
            <person name="Masmoudi K."/>
            <person name="Ferrand S."/>
            <person name="Dhar M.I."/>
            <person name="Fresquez Z.A."/>
            <person name="Rosas U."/>
            <person name="Zhang J."/>
            <person name="Talag J."/>
            <person name="Lee S."/>
            <person name="Kudrna D."/>
            <person name="Powell R.F."/>
            <person name="Leitch I.J."/>
            <person name="Krueger R.R."/>
            <person name="Wing R.A."/>
            <person name="Amiri K.M.A."/>
            <person name="Purugganan M.D."/>
        </authorList>
    </citation>
    <scope>NUCLEOTIDE SEQUENCE [LARGE SCALE GENOMIC DNA]</scope>
    <source>
        <strain evidence="6">cv. Khalas</strain>
    </source>
</reference>
<dbReference type="Proteomes" id="UP000228380">
    <property type="component" value="Chromosome 10"/>
</dbReference>
<keyword evidence="3" id="KW-0472">Membrane</keyword>